<evidence type="ECO:0000313" key="1">
    <source>
        <dbReference type="EMBL" id="MDQ0496910.1"/>
    </source>
</evidence>
<evidence type="ECO:0000313" key="2">
    <source>
        <dbReference type="Proteomes" id="UP001242811"/>
    </source>
</evidence>
<dbReference type="EMBL" id="JAUSWA010000047">
    <property type="protein sequence ID" value="MDQ0496910.1"/>
    <property type="molecule type" value="Genomic_DNA"/>
</dbReference>
<dbReference type="RefSeq" id="WP_152381101.1">
    <property type="nucleotide sequence ID" value="NZ_CP045298.1"/>
</dbReference>
<proteinExistence type="predicted"/>
<keyword evidence="2" id="KW-1185">Reference proteome</keyword>
<protein>
    <recommendedName>
        <fullName evidence="3">Phage protein</fullName>
    </recommendedName>
</protein>
<accession>A0ABU0L6R1</accession>
<evidence type="ECO:0008006" key="3">
    <source>
        <dbReference type="Google" id="ProtNLM"/>
    </source>
</evidence>
<organism evidence="1 2">
    <name type="scientific">Paenibacillus brasilensis</name>
    <dbReference type="NCBI Taxonomy" id="128574"/>
    <lineage>
        <taxon>Bacteria</taxon>
        <taxon>Bacillati</taxon>
        <taxon>Bacillota</taxon>
        <taxon>Bacilli</taxon>
        <taxon>Bacillales</taxon>
        <taxon>Paenibacillaceae</taxon>
        <taxon>Paenibacillus</taxon>
    </lineage>
</organism>
<reference evidence="1 2" key="1">
    <citation type="submission" date="2023-07" db="EMBL/GenBank/DDBJ databases">
        <title>Genomic Encyclopedia of Type Strains, Phase IV (KMG-IV): sequencing the most valuable type-strain genomes for metagenomic binning, comparative biology and taxonomic classification.</title>
        <authorList>
            <person name="Goeker M."/>
        </authorList>
    </citation>
    <scope>NUCLEOTIDE SEQUENCE [LARGE SCALE GENOMIC DNA]</scope>
    <source>
        <strain evidence="1 2">DSM 14914</strain>
    </source>
</reference>
<sequence length="116" mass="13552">MDERVNTNLTAKQARKIAQDYQEKYKLYGVIHDDTEKSVKFYPEFYRVEGGAWLVLADITPKSYEGDDEITFVVSDRDGIVDHVLDHNGLPQRYHVPSNRDYTDEEFEAIFKDEDS</sequence>
<gene>
    <name evidence="1" type="ORF">QOZ95_005110</name>
</gene>
<dbReference type="Proteomes" id="UP001242811">
    <property type="component" value="Unassembled WGS sequence"/>
</dbReference>
<name>A0ABU0L6R1_9BACL</name>
<comment type="caution">
    <text evidence="1">The sequence shown here is derived from an EMBL/GenBank/DDBJ whole genome shotgun (WGS) entry which is preliminary data.</text>
</comment>